<evidence type="ECO:0000313" key="2">
    <source>
        <dbReference type="EMBL" id="GAA0186628.1"/>
    </source>
</evidence>
<keyword evidence="3" id="KW-1185">Reference proteome</keyword>
<feature type="region of interest" description="Disordered" evidence="1">
    <location>
        <begin position="91"/>
        <end position="113"/>
    </location>
</feature>
<proteinExistence type="predicted"/>
<evidence type="ECO:0000313" key="3">
    <source>
        <dbReference type="Proteomes" id="UP001454036"/>
    </source>
</evidence>
<organism evidence="2 3">
    <name type="scientific">Lithospermum erythrorhizon</name>
    <name type="common">Purple gromwell</name>
    <name type="synonym">Lithospermum officinale var. erythrorhizon</name>
    <dbReference type="NCBI Taxonomy" id="34254"/>
    <lineage>
        <taxon>Eukaryota</taxon>
        <taxon>Viridiplantae</taxon>
        <taxon>Streptophyta</taxon>
        <taxon>Embryophyta</taxon>
        <taxon>Tracheophyta</taxon>
        <taxon>Spermatophyta</taxon>
        <taxon>Magnoliopsida</taxon>
        <taxon>eudicotyledons</taxon>
        <taxon>Gunneridae</taxon>
        <taxon>Pentapetalae</taxon>
        <taxon>asterids</taxon>
        <taxon>lamiids</taxon>
        <taxon>Boraginales</taxon>
        <taxon>Boraginaceae</taxon>
        <taxon>Boraginoideae</taxon>
        <taxon>Lithospermeae</taxon>
        <taxon>Lithospermum</taxon>
    </lineage>
</organism>
<name>A0AAV3RY07_LITER</name>
<comment type="caution">
    <text evidence="2">The sequence shown here is derived from an EMBL/GenBank/DDBJ whole genome shotgun (WGS) entry which is preliminary data.</text>
</comment>
<sequence>MDGDPSVGGQLRWPNAHHGDDFPYIVVMGKTYEDGSHPRWRSGGLFSGKWKLYPHMRRDVVISSKPCQVIRGEPAPGAAEILSHLLWLSRAPKGENRGPNNGRGSGTSDTQRKCINSGALTISHRGFRGRGRSLPCMAGISLAFRVQSD</sequence>
<protein>
    <submittedName>
        <fullName evidence="2">Uncharacterized protein</fullName>
    </submittedName>
</protein>
<accession>A0AAV3RY07</accession>
<reference evidence="2 3" key="1">
    <citation type="submission" date="2024-01" db="EMBL/GenBank/DDBJ databases">
        <title>The complete chloroplast genome sequence of Lithospermum erythrorhizon: insights into the phylogenetic relationship among Boraginaceae species and the maternal lineages of purple gromwells.</title>
        <authorList>
            <person name="Okada T."/>
            <person name="Watanabe K."/>
        </authorList>
    </citation>
    <scope>NUCLEOTIDE SEQUENCE [LARGE SCALE GENOMIC DNA]</scope>
</reference>
<dbReference type="EMBL" id="BAABME010013891">
    <property type="protein sequence ID" value="GAA0186628.1"/>
    <property type="molecule type" value="Genomic_DNA"/>
</dbReference>
<dbReference type="AlphaFoldDB" id="A0AAV3RY07"/>
<gene>
    <name evidence="2" type="ORF">LIER_33916</name>
</gene>
<evidence type="ECO:0000256" key="1">
    <source>
        <dbReference type="SAM" id="MobiDB-lite"/>
    </source>
</evidence>
<dbReference type="Proteomes" id="UP001454036">
    <property type="component" value="Unassembled WGS sequence"/>
</dbReference>